<dbReference type="AlphaFoldDB" id="A0A177FIH3"/>
<dbReference type="PANTHER" id="PTHR46042">
    <property type="entry name" value="DIPHTHINE METHYLTRANSFERASE"/>
    <property type="match status" value="1"/>
</dbReference>
<dbReference type="GO" id="GO:0061685">
    <property type="term" value="F:diphthine methylesterase activity"/>
    <property type="evidence" value="ECO:0007669"/>
    <property type="project" value="TreeGrafter"/>
</dbReference>
<protein>
    <submittedName>
        <fullName evidence="5">Uncharacterized protein</fullName>
    </submittedName>
</protein>
<evidence type="ECO:0000256" key="1">
    <source>
        <dbReference type="ARBA" id="ARBA00022574"/>
    </source>
</evidence>
<keyword evidence="1" id="KW-0853">WD repeat</keyword>
<evidence type="ECO:0000313" key="6">
    <source>
        <dbReference type="Proteomes" id="UP000077002"/>
    </source>
</evidence>
<name>A0A177FIH3_9EURO</name>
<dbReference type="GeneID" id="34596730"/>
<evidence type="ECO:0000313" key="5">
    <source>
        <dbReference type="EMBL" id="OAG44095.1"/>
    </source>
</evidence>
<sequence length="555" mass="60441">MNLPKPSLSELMNMVKANIRSYRAEQAAQVAAAGGIVPPRTSPLSLVKMAGVSEGMEYTSRTADQEVDTVAICPSHPEYMIIGTYSLLKKDEPCDYTGQTRRGSLQVMTVMSTFKPKYAGMRRPLLDRVDFPCAVLDIHFHPNDDTLLGVATSNAAVHFFRFVVYGDVLGRRIVGKLLSLGSVRVAENDEHGLVPLVTQFTWFPETRTHGVVGISDVIDVGFVATTSFGQTRVVTLSLPAVKDLFDERLDRPLQLLTPRSNEVVHTHELEAWTVAAVDLGGTAGHDSRSKPSRVILSGGDDSALIASSVSLPANATSVYPSTSDSPSLSSCDTLCPDATPLWKDRRTHTAGVVAILPLSPTTVYNGKNGDGGDRKDIVPLLTGSYDEFVRVFELDIKTHRASFKTDLRLDGGVWRLKVLDEYSTTPRDRGQDTAPQHHTLILASLMHAGAAILRVTHTAGSSGSSPPDGTWTITPVTVCRAGHESMVYCCDARLDNGSTERDNPRAQLHEGKEPVREGVSPAKEEAPAYTIVSTSFYDMKICTWKFVDDFKVQNQ</sequence>
<gene>
    <name evidence="5" type="ORF">AYO21_01552</name>
</gene>
<dbReference type="EMBL" id="LVKK01000006">
    <property type="protein sequence ID" value="OAG44095.1"/>
    <property type="molecule type" value="Genomic_DNA"/>
</dbReference>
<dbReference type="OrthoDB" id="1930760at2759"/>
<comment type="pathway">
    <text evidence="3">Protein modification.</text>
</comment>
<keyword evidence="2" id="KW-0677">Repeat</keyword>
<dbReference type="InterPro" id="IPR052415">
    <property type="entry name" value="Diphthine_MTase"/>
</dbReference>
<comment type="caution">
    <text evidence="5">The sequence shown here is derived from an EMBL/GenBank/DDBJ whole genome shotgun (WGS) entry which is preliminary data.</text>
</comment>
<proteinExistence type="predicted"/>
<evidence type="ECO:0000256" key="2">
    <source>
        <dbReference type="ARBA" id="ARBA00022737"/>
    </source>
</evidence>
<organism evidence="5 6">
    <name type="scientific">Fonsecaea monophora</name>
    <dbReference type="NCBI Taxonomy" id="254056"/>
    <lineage>
        <taxon>Eukaryota</taxon>
        <taxon>Fungi</taxon>
        <taxon>Dikarya</taxon>
        <taxon>Ascomycota</taxon>
        <taxon>Pezizomycotina</taxon>
        <taxon>Eurotiomycetes</taxon>
        <taxon>Chaetothyriomycetidae</taxon>
        <taxon>Chaetothyriales</taxon>
        <taxon>Herpotrichiellaceae</taxon>
        <taxon>Fonsecaea</taxon>
    </lineage>
</organism>
<dbReference type="GO" id="GO:0005737">
    <property type="term" value="C:cytoplasm"/>
    <property type="evidence" value="ECO:0007669"/>
    <property type="project" value="TreeGrafter"/>
</dbReference>
<dbReference type="Proteomes" id="UP000077002">
    <property type="component" value="Unassembled WGS sequence"/>
</dbReference>
<reference evidence="5 6" key="1">
    <citation type="submission" date="2016-03" db="EMBL/GenBank/DDBJ databases">
        <title>Draft genome sequence of the Fonsecaea monophora CBS 269.37.</title>
        <authorList>
            <person name="Bombassaro A."/>
            <person name="Vinicius W.A."/>
            <person name="De Hoog S."/>
            <person name="Sun J."/>
            <person name="Souza E.M."/>
            <person name="Raittz R.T."/>
            <person name="Costa F."/>
            <person name="Leao A.C."/>
            <person name="Tadra-Sfeir M.Z."/>
            <person name="Baura V."/>
            <person name="Balsanelli E."/>
            <person name="Pedrosa F.O."/>
            <person name="Moreno L.F."/>
            <person name="Steffens M.B."/>
            <person name="Xi L."/>
            <person name="Bocca A.L."/>
            <person name="Felipe M.S."/>
            <person name="Teixeira M."/>
            <person name="Telles Filho F.Q."/>
            <person name="Azevedo C.M."/>
            <person name="Gomes R."/>
            <person name="Vicente V.A."/>
        </authorList>
    </citation>
    <scope>NUCLEOTIDE SEQUENCE [LARGE SCALE GENOMIC DNA]</scope>
    <source>
        <strain evidence="5 6">CBS 269.37</strain>
    </source>
</reference>
<dbReference type="PANTHER" id="PTHR46042:SF1">
    <property type="entry name" value="DIPHTHINE METHYLTRANSFERASE"/>
    <property type="match status" value="1"/>
</dbReference>
<dbReference type="GO" id="GO:0017183">
    <property type="term" value="P:protein histidyl modification to diphthamide"/>
    <property type="evidence" value="ECO:0007669"/>
    <property type="project" value="TreeGrafter"/>
</dbReference>
<dbReference type="RefSeq" id="XP_022516047.1">
    <property type="nucleotide sequence ID" value="XM_022651534.1"/>
</dbReference>
<keyword evidence="6" id="KW-1185">Reference proteome</keyword>
<evidence type="ECO:0000256" key="4">
    <source>
        <dbReference type="SAM" id="MobiDB-lite"/>
    </source>
</evidence>
<evidence type="ECO:0000256" key="3">
    <source>
        <dbReference type="ARBA" id="ARBA00043952"/>
    </source>
</evidence>
<feature type="region of interest" description="Disordered" evidence="4">
    <location>
        <begin position="499"/>
        <end position="521"/>
    </location>
</feature>
<accession>A0A177FIH3</accession>